<gene>
    <name evidence="5" type="ORF">SAMN02745119_01730</name>
</gene>
<dbReference type="Pfam" id="PF00437">
    <property type="entry name" value="T2SSE"/>
    <property type="match status" value="1"/>
</dbReference>
<dbReference type="CDD" id="cd01129">
    <property type="entry name" value="PulE-GspE-like"/>
    <property type="match status" value="1"/>
</dbReference>
<dbReference type="InterPro" id="IPR001482">
    <property type="entry name" value="T2SS/T4SS_dom"/>
</dbReference>
<sequence>MAAPIKIGELLLSQGVLTQKQLQIALEQQQVTGAILGDLLIKLGFITAPEFARTIAVQSGLEYLELSEFEPEEEALRLIPKETAEKIGVIPLALVEGQLTIGITNPSNIVAVDTATKVTGKPPKVYLVDNDHYQSTLEKAYYFIAHPIQKRMQEIISQLRQATGVIPGATISELVELIMMDGIRKQATDIHISPTEDVTNIFYRIDGVLQHGHCIQKQAHAGIVSRIKILGQLDIAEQRLPQDGSFSHAFLSKNFEVRVSTVPSIFGENLVLRLLAGAGPLLRLEALGISSITVQQIRRLFNKSYGIILIAGPTGSGKTTTLYAALRELNRLERNILTVEDPVEYRLSFVKQTQVNEKAGYDFALAARNFMRQDPDVMLLGEIRDEETAQMAVRAAITGHLVLSTLHTNDAATAIPRLLDLKVDTFLLSSALVAVIAQRLVRKNCKYCSEEYLLNDDELQVFRQHQLEITKGRRGVGCSKCGNSGFSGRVSICEVLVVDSRIRQLIFEGASTGAIMELAVAEGMIPLQQDGINKAAAGITTLAEVLRVAG</sequence>
<dbReference type="Proteomes" id="UP000190102">
    <property type="component" value="Unassembled WGS sequence"/>
</dbReference>
<dbReference type="SUPFAM" id="SSF52540">
    <property type="entry name" value="P-loop containing nucleoside triphosphate hydrolases"/>
    <property type="match status" value="1"/>
</dbReference>
<dbReference type="GO" id="GO:0005524">
    <property type="term" value="F:ATP binding"/>
    <property type="evidence" value="ECO:0007669"/>
    <property type="project" value="UniProtKB-KW"/>
</dbReference>
<dbReference type="Pfam" id="PF05157">
    <property type="entry name" value="MshEN"/>
    <property type="match status" value="1"/>
</dbReference>
<dbReference type="InterPro" id="IPR007831">
    <property type="entry name" value="T2SS_GspE_N"/>
</dbReference>
<protein>
    <submittedName>
        <fullName evidence="5">General secretion pathway protein E</fullName>
    </submittedName>
</protein>
<dbReference type="AlphaFoldDB" id="A0A1T4NUE6"/>
<evidence type="ECO:0000313" key="6">
    <source>
        <dbReference type="Proteomes" id="UP000190102"/>
    </source>
</evidence>
<dbReference type="PANTHER" id="PTHR30258">
    <property type="entry name" value="TYPE II SECRETION SYSTEM PROTEIN GSPE-RELATED"/>
    <property type="match status" value="1"/>
</dbReference>
<organism evidence="5 6">
    <name type="scientific">Trichlorobacter thiogenes</name>
    <dbReference type="NCBI Taxonomy" id="115783"/>
    <lineage>
        <taxon>Bacteria</taxon>
        <taxon>Pseudomonadati</taxon>
        <taxon>Thermodesulfobacteriota</taxon>
        <taxon>Desulfuromonadia</taxon>
        <taxon>Geobacterales</taxon>
        <taxon>Geobacteraceae</taxon>
        <taxon>Trichlorobacter</taxon>
    </lineage>
</organism>
<keyword evidence="3" id="KW-0067">ATP-binding</keyword>
<evidence type="ECO:0000256" key="1">
    <source>
        <dbReference type="ARBA" id="ARBA00006611"/>
    </source>
</evidence>
<dbReference type="Gene3D" id="3.40.50.300">
    <property type="entry name" value="P-loop containing nucleotide triphosphate hydrolases"/>
    <property type="match status" value="1"/>
</dbReference>
<evidence type="ECO:0000256" key="2">
    <source>
        <dbReference type="ARBA" id="ARBA00022741"/>
    </source>
</evidence>
<evidence type="ECO:0000313" key="5">
    <source>
        <dbReference type="EMBL" id="SJZ82666.1"/>
    </source>
</evidence>
<dbReference type="InterPro" id="IPR027417">
    <property type="entry name" value="P-loop_NTPase"/>
</dbReference>
<dbReference type="SMART" id="SM00382">
    <property type="entry name" value="AAA"/>
    <property type="match status" value="1"/>
</dbReference>
<dbReference type="Gene3D" id="3.30.450.90">
    <property type="match status" value="1"/>
</dbReference>
<dbReference type="GO" id="GO:0016887">
    <property type="term" value="F:ATP hydrolysis activity"/>
    <property type="evidence" value="ECO:0007669"/>
    <property type="project" value="TreeGrafter"/>
</dbReference>
<accession>A0A1T4NUE6</accession>
<dbReference type="GO" id="GO:0005886">
    <property type="term" value="C:plasma membrane"/>
    <property type="evidence" value="ECO:0007669"/>
    <property type="project" value="TreeGrafter"/>
</dbReference>
<dbReference type="Gene3D" id="3.30.300.160">
    <property type="entry name" value="Type II secretion system, protein E, N-terminal domain"/>
    <property type="match status" value="1"/>
</dbReference>
<dbReference type="RefSeq" id="WP_078790031.1">
    <property type="nucleotide sequence ID" value="NZ_FUWR01000008.1"/>
</dbReference>
<dbReference type="PROSITE" id="PS00662">
    <property type="entry name" value="T2SP_E"/>
    <property type="match status" value="1"/>
</dbReference>
<dbReference type="InterPro" id="IPR003593">
    <property type="entry name" value="AAA+_ATPase"/>
</dbReference>
<proteinExistence type="inferred from homology"/>
<reference evidence="6" key="1">
    <citation type="submission" date="2017-02" db="EMBL/GenBank/DDBJ databases">
        <authorList>
            <person name="Varghese N."/>
            <person name="Submissions S."/>
        </authorList>
    </citation>
    <scope>NUCLEOTIDE SEQUENCE [LARGE SCALE GENOMIC DNA]</scope>
    <source>
        <strain evidence="6">ATCC BAA-34</strain>
    </source>
</reference>
<keyword evidence="2" id="KW-0547">Nucleotide-binding</keyword>
<evidence type="ECO:0000259" key="4">
    <source>
        <dbReference type="PROSITE" id="PS00662"/>
    </source>
</evidence>
<feature type="domain" description="Bacterial type II secretion system protein E" evidence="4">
    <location>
        <begin position="371"/>
        <end position="385"/>
    </location>
</feature>
<evidence type="ECO:0000256" key="3">
    <source>
        <dbReference type="ARBA" id="ARBA00022840"/>
    </source>
</evidence>
<dbReference type="STRING" id="115783.SAMN02745119_01730"/>
<dbReference type="InterPro" id="IPR037257">
    <property type="entry name" value="T2SS_E_N_sf"/>
</dbReference>
<dbReference type="PANTHER" id="PTHR30258:SF1">
    <property type="entry name" value="PROTEIN TRANSPORT PROTEIN HOFB HOMOLOG"/>
    <property type="match status" value="1"/>
</dbReference>
<dbReference type="SUPFAM" id="SSF160246">
    <property type="entry name" value="EspE N-terminal domain-like"/>
    <property type="match status" value="1"/>
</dbReference>
<keyword evidence="6" id="KW-1185">Reference proteome</keyword>
<comment type="similarity">
    <text evidence="1">Belongs to the GSP E family.</text>
</comment>
<dbReference type="EMBL" id="FUWR01000008">
    <property type="protein sequence ID" value="SJZ82666.1"/>
    <property type="molecule type" value="Genomic_DNA"/>
</dbReference>
<name>A0A1T4NUE6_9BACT</name>